<keyword evidence="2 4" id="KW-0663">Pyridoxal phosphate</keyword>
<dbReference type="NCBIfam" id="TIGR00492">
    <property type="entry name" value="alr"/>
    <property type="match status" value="1"/>
</dbReference>
<sequence>MPTAHAPTILEISLAALKDNYKIILGRTKAKAAGVIKADGYGLGAAPVFKALFEAGCRDFFVATPDEAAQIRDIDKTVRIFVLGGLYKGAEDFYLAHNIVPVLASIEQIEQWSQHGAEKLIPAAIHFDTGMNRLGLGSDETEYLLQNLQILKNFDLQLAMSHFACSDEKDNPMNIQQNAIFMRIAQRFPNVAKSLCNSSGIFRDVAWHYDLVRPGFALYGGNPTPEAVNPMLPVVSLKSRVLQTRKVKAGQSAGYGATHVFERDTMTATLAAGYADGFLRSGSNKAKFYWNGQPCPIVGRVSMDLIIVDLAAVKNAPPQAGDLMEVVGPHQDVDTFARDCGTIGYEILTDLGRRYHRVYTP</sequence>
<dbReference type="Proteomes" id="UP000249417">
    <property type="component" value="Unassembled WGS sequence"/>
</dbReference>
<comment type="function">
    <text evidence="4">Catalyzes the interconversion of L-alanine and D-alanine. May also act on other amino acids.</text>
</comment>
<dbReference type="Gene3D" id="3.20.20.10">
    <property type="entry name" value="Alanine racemase"/>
    <property type="match status" value="1"/>
</dbReference>
<dbReference type="InterPro" id="IPR009006">
    <property type="entry name" value="Ala_racemase/Decarboxylase_C"/>
</dbReference>
<evidence type="ECO:0000256" key="4">
    <source>
        <dbReference type="HAMAP-Rule" id="MF_01201"/>
    </source>
</evidence>
<protein>
    <recommendedName>
        <fullName evidence="4">Alanine racemase</fullName>
        <ecNumber evidence="4">5.1.1.1</ecNumber>
    </recommendedName>
</protein>
<dbReference type="AlphaFoldDB" id="A0A2W5MYX8"/>
<evidence type="ECO:0000256" key="2">
    <source>
        <dbReference type="ARBA" id="ARBA00022898"/>
    </source>
</evidence>
<keyword evidence="3 4" id="KW-0413">Isomerase</keyword>
<dbReference type="CDD" id="cd00430">
    <property type="entry name" value="PLPDE_III_AR"/>
    <property type="match status" value="1"/>
</dbReference>
<comment type="caution">
    <text evidence="8">The sequence shown here is derived from an EMBL/GenBank/DDBJ whole genome shotgun (WGS) entry which is preliminary data.</text>
</comment>
<reference evidence="8 9" key="1">
    <citation type="submission" date="2017-08" db="EMBL/GenBank/DDBJ databases">
        <title>Infants hospitalized years apart are colonized by the same room-sourced microbial strains.</title>
        <authorList>
            <person name="Brooks B."/>
            <person name="Olm M.R."/>
            <person name="Firek B.A."/>
            <person name="Baker R."/>
            <person name="Thomas B.C."/>
            <person name="Morowitz M.J."/>
            <person name="Banfield J.F."/>
        </authorList>
    </citation>
    <scope>NUCLEOTIDE SEQUENCE [LARGE SCALE GENOMIC DNA]</scope>
    <source>
        <strain evidence="8">S2_005_002_R2_29</strain>
    </source>
</reference>
<evidence type="ECO:0000313" key="9">
    <source>
        <dbReference type="Proteomes" id="UP000249417"/>
    </source>
</evidence>
<feature type="domain" description="Alanine racemase C-terminal" evidence="7">
    <location>
        <begin position="234"/>
        <end position="360"/>
    </location>
</feature>
<gene>
    <name evidence="8" type="primary">alr</name>
    <name evidence="8" type="ORF">DI551_05100</name>
</gene>
<dbReference type="GO" id="GO:0005829">
    <property type="term" value="C:cytosol"/>
    <property type="evidence" value="ECO:0007669"/>
    <property type="project" value="TreeGrafter"/>
</dbReference>
<evidence type="ECO:0000256" key="6">
    <source>
        <dbReference type="PIRSR" id="PIRSR600821-52"/>
    </source>
</evidence>
<dbReference type="UniPathway" id="UPA00042">
    <property type="reaction ID" value="UER00497"/>
</dbReference>
<dbReference type="PROSITE" id="PS00395">
    <property type="entry name" value="ALANINE_RACEMASE"/>
    <property type="match status" value="1"/>
</dbReference>
<dbReference type="PANTHER" id="PTHR30511:SF0">
    <property type="entry name" value="ALANINE RACEMASE, CATABOLIC-RELATED"/>
    <property type="match status" value="1"/>
</dbReference>
<evidence type="ECO:0000313" key="8">
    <source>
        <dbReference type="EMBL" id="PZQ46481.1"/>
    </source>
</evidence>
<dbReference type="HAMAP" id="MF_01201">
    <property type="entry name" value="Ala_racemase"/>
    <property type="match status" value="1"/>
</dbReference>
<dbReference type="InterPro" id="IPR020622">
    <property type="entry name" value="Ala_racemase_pyridoxalP-BS"/>
</dbReference>
<dbReference type="PRINTS" id="PR00992">
    <property type="entry name" value="ALARACEMASE"/>
</dbReference>
<dbReference type="GO" id="GO:0030632">
    <property type="term" value="P:D-alanine biosynthetic process"/>
    <property type="evidence" value="ECO:0007669"/>
    <property type="project" value="UniProtKB-UniRule"/>
</dbReference>
<feature type="active site" description="Proton acceptor; specific for D-alanine" evidence="4">
    <location>
        <position position="37"/>
    </location>
</feature>
<comment type="pathway">
    <text evidence="4">Amino-acid biosynthesis; D-alanine biosynthesis; D-alanine from L-alanine: step 1/1.</text>
</comment>
<dbReference type="Gene3D" id="2.40.37.10">
    <property type="entry name" value="Lyase, Ornithine Decarboxylase, Chain A, domain 1"/>
    <property type="match status" value="1"/>
</dbReference>
<evidence type="ECO:0000256" key="1">
    <source>
        <dbReference type="ARBA" id="ARBA00001933"/>
    </source>
</evidence>
<name>A0A2W5MYX8_9BACT</name>
<dbReference type="Pfam" id="PF01168">
    <property type="entry name" value="Ala_racemase_N"/>
    <property type="match status" value="1"/>
</dbReference>
<dbReference type="InterPro" id="IPR001608">
    <property type="entry name" value="Ala_racemase_N"/>
</dbReference>
<dbReference type="EMBL" id="QFQB01000026">
    <property type="protein sequence ID" value="PZQ46481.1"/>
    <property type="molecule type" value="Genomic_DNA"/>
</dbReference>
<dbReference type="SMART" id="SM01005">
    <property type="entry name" value="Ala_racemase_C"/>
    <property type="match status" value="1"/>
</dbReference>
<dbReference type="InterPro" id="IPR011079">
    <property type="entry name" value="Ala_racemase_C"/>
</dbReference>
<comment type="cofactor">
    <cofactor evidence="1 4 5">
        <name>pyridoxal 5'-phosphate</name>
        <dbReference type="ChEBI" id="CHEBI:597326"/>
    </cofactor>
</comment>
<dbReference type="EC" id="5.1.1.1" evidence="4"/>
<comment type="similarity">
    <text evidence="4">Belongs to the alanine racemase family.</text>
</comment>
<feature type="binding site" evidence="4 6">
    <location>
        <position position="303"/>
    </location>
    <ligand>
        <name>substrate</name>
    </ligand>
</feature>
<dbReference type="SUPFAM" id="SSF50621">
    <property type="entry name" value="Alanine racemase C-terminal domain-like"/>
    <property type="match status" value="1"/>
</dbReference>
<evidence type="ECO:0000256" key="3">
    <source>
        <dbReference type="ARBA" id="ARBA00023235"/>
    </source>
</evidence>
<dbReference type="SUPFAM" id="SSF51419">
    <property type="entry name" value="PLP-binding barrel"/>
    <property type="match status" value="1"/>
</dbReference>
<accession>A0A2W5MYX8</accession>
<dbReference type="GO" id="GO:0030170">
    <property type="term" value="F:pyridoxal phosphate binding"/>
    <property type="evidence" value="ECO:0007669"/>
    <property type="project" value="UniProtKB-UniRule"/>
</dbReference>
<dbReference type="InterPro" id="IPR000821">
    <property type="entry name" value="Ala_racemase"/>
</dbReference>
<dbReference type="PANTHER" id="PTHR30511">
    <property type="entry name" value="ALANINE RACEMASE"/>
    <property type="match status" value="1"/>
</dbReference>
<comment type="catalytic activity">
    <reaction evidence="4">
        <text>L-alanine = D-alanine</text>
        <dbReference type="Rhea" id="RHEA:20249"/>
        <dbReference type="ChEBI" id="CHEBI:57416"/>
        <dbReference type="ChEBI" id="CHEBI:57972"/>
        <dbReference type="EC" id="5.1.1.1"/>
    </reaction>
</comment>
<proteinExistence type="inferred from homology"/>
<dbReference type="Pfam" id="PF00842">
    <property type="entry name" value="Ala_racemase_C"/>
    <property type="match status" value="1"/>
</dbReference>
<feature type="active site" description="Proton acceptor; specific for L-alanine" evidence="4">
    <location>
        <position position="255"/>
    </location>
</feature>
<organism evidence="8 9">
    <name type="scientific">Micavibrio aeruginosavorus</name>
    <dbReference type="NCBI Taxonomy" id="349221"/>
    <lineage>
        <taxon>Bacteria</taxon>
        <taxon>Pseudomonadati</taxon>
        <taxon>Bdellovibrionota</taxon>
        <taxon>Bdellovibrionia</taxon>
        <taxon>Bdellovibrionales</taxon>
        <taxon>Pseudobdellovibrionaceae</taxon>
        <taxon>Micavibrio</taxon>
    </lineage>
</organism>
<evidence type="ECO:0000256" key="5">
    <source>
        <dbReference type="PIRSR" id="PIRSR600821-50"/>
    </source>
</evidence>
<evidence type="ECO:0000259" key="7">
    <source>
        <dbReference type="SMART" id="SM01005"/>
    </source>
</evidence>
<dbReference type="GO" id="GO:0008784">
    <property type="term" value="F:alanine racemase activity"/>
    <property type="evidence" value="ECO:0007669"/>
    <property type="project" value="UniProtKB-UniRule"/>
</dbReference>
<dbReference type="InterPro" id="IPR029066">
    <property type="entry name" value="PLP-binding_barrel"/>
</dbReference>
<feature type="modified residue" description="N6-(pyridoxal phosphate)lysine" evidence="4 5">
    <location>
        <position position="37"/>
    </location>
</feature>
<feature type="binding site" evidence="4 6">
    <location>
        <position position="133"/>
    </location>
    <ligand>
        <name>substrate</name>
    </ligand>
</feature>